<protein>
    <submittedName>
        <fullName evidence="1">Uncharacterized protein</fullName>
    </submittedName>
</protein>
<comment type="caution">
    <text evidence="1">The sequence shown here is derived from an EMBL/GenBank/DDBJ whole genome shotgun (WGS) entry which is preliminary data.</text>
</comment>
<dbReference type="Proteomes" id="UP000297729">
    <property type="component" value="Unassembled WGS sequence"/>
</dbReference>
<dbReference type="RefSeq" id="WP_135202566.1">
    <property type="nucleotide sequence ID" value="NZ_SPVG01000166.1"/>
</dbReference>
<keyword evidence="2" id="KW-1185">Reference proteome</keyword>
<name>A0A4Y9SEV6_9BURK</name>
<dbReference type="OrthoDB" id="8582784at2"/>
<dbReference type="EMBL" id="SPVG01000166">
    <property type="protein sequence ID" value="TFW19592.1"/>
    <property type="molecule type" value="Genomic_DNA"/>
</dbReference>
<accession>A0A4Y9SEV6</accession>
<organism evidence="1 2">
    <name type="scientific">Duganella callida</name>
    <dbReference type="NCBI Taxonomy" id="2561932"/>
    <lineage>
        <taxon>Bacteria</taxon>
        <taxon>Pseudomonadati</taxon>
        <taxon>Pseudomonadota</taxon>
        <taxon>Betaproteobacteria</taxon>
        <taxon>Burkholderiales</taxon>
        <taxon>Oxalobacteraceae</taxon>
        <taxon>Telluria group</taxon>
        <taxon>Duganella</taxon>
    </lineage>
</organism>
<evidence type="ECO:0000313" key="1">
    <source>
        <dbReference type="EMBL" id="TFW19592.1"/>
    </source>
</evidence>
<proteinExistence type="predicted"/>
<dbReference type="AlphaFoldDB" id="A0A4Y9SEV6"/>
<reference evidence="1 2" key="1">
    <citation type="submission" date="2019-03" db="EMBL/GenBank/DDBJ databases">
        <title>Draft Genome Sequence of Duganella callidus sp. nov., a Novel Duganella Species Isolated from Cultivated Soil.</title>
        <authorList>
            <person name="Raths R."/>
            <person name="Peta V."/>
            <person name="Bucking H."/>
        </authorList>
    </citation>
    <scope>NUCLEOTIDE SEQUENCE [LARGE SCALE GENOMIC DNA]</scope>
    <source>
        <strain evidence="1 2">DN04</strain>
    </source>
</reference>
<evidence type="ECO:0000313" key="2">
    <source>
        <dbReference type="Proteomes" id="UP000297729"/>
    </source>
</evidence>
<gene>
    <name evidence="1" type="ORF">E4L98_16070</name>
</gene>
<sequence length="349" mass="38894">METDNVHTLYAGSERAEARKLLGSAETPIPLAPSVELPNGSCWIPQQYLLYHQTATTVSAILADIETVADVLLFSGHDEQGLYLQVGTLGPDNYRRRSGAGERRLVYGRKWRIESYKPTSEVIQTAFLAVKKACEHDVRELLTITDPATGRTGTPFSTHIDLPLMAHFPELVLHDQPPEASGIAHWLADIRFGQRPLLVEDITLRRNGSMLIDLRLSAARAGFEDVALTLLLAEHSRTALLHELMQALVSRSDRLIDEQFRYRGFARFSRALSPHRIAALSVITRSPEHRSAQFAQLRGELNYETDARRIPTLGDDRLADKNRALIGREAQLGGHMPAGLMDQPLTAEK</sequence>